<name>A0A177TAS5_9BASI</name>
<organism evidence="1 2">
    <name type="scientific">Tilletia indica</name>
    <dbReference type="NCBI Taxonomy" id="43049"/>
    <lineage>
        <taxon>Eukaryota</taxon>
        <taxon>Fungi</taxon>
        <taxon>Dikarya</taxon>
        <taxon>Basidiomycota</taxon>
        <taxon>Ustilaginomycotina</taxon>
        <taxon>Exobasidiomycetes</taxon>
        <taxon>Tilletiales</taxon>
        <taxon>Tilletiaceae</taxon>
        <taxon>Tilletia</taxon>
    </lineage>
</organism>
<evidence type="ECO:0000313" key="1">
    <source>
        <dbReference type="EMBL" id="KAE8250381.1"/>
    </source>
</evidence>
<sequence>MISAASFRIEDLRLRLPCDQRVLNVIGPLLAKQVNLFRVHLEVQSGPILPGSSPPRLHLEHTTLPGVKYQPFHVFVLRAPSCVVYFLDASLQQPFKRRAHNAFTFRLACNGFATPVPNWLWAYEFLRASPRLEHFELNVDIPDDRSMDKDAFNGRDLHLPHLIELIIQLPDVDSYLFRLLRAPRLYALRIRSSVERDLWPDCDENGFPNLFLVNVKCPGPTFEFLYVLGVPTERFGHNRRRSQAQDGREGYMAYIKPYDVHRPATKAPPYLRAQLPLRCYYPHCMKSIKSTSPRPAFKHLDA</sequence>
<evidence type="ECO:0000313" key="2">
    <source>
        <dbReference type="Proteomes" id="UP000077521"/>
    </source>
</evidence>
<reference evidence="1" key="2">
    <citation type="journal article" date="2019" name="IMA Fungus">
        <title>Genome sequencing and comparison of five Tilletia species to identify candidate genes for the detection of regulated species infecting wheat.</title>
        <authorList>
            <person name="Nguyen H.D.T."/>
            <person name="Sultana T."/>
            <person name="Kesanakurti P."/>
            <person name="Hambleton S."/>
        </authorList>
    </citation>
    <scope>NUCLEOTIDE SEQUENCE</scope>
    <source>
        <strain evidence="1">DAOMC 236416</strain>
    </source>
</reference>
<protein>
    <recommendedName>
        <fullName evidence="3">F-box domain-containing protein</fullName>
    </recommendedName>
</protein>
<dbReference type="AlphaFoldDB" id="A0A177TAS5"/>
<comment type="caution">
    <text evidence="1">The sequence shown here is derived from an EMBL/GenBank/DDBJ whole genome shotgun (WGS) entry which is preliminary data.</text>
</comment>
<keyword evidence="2" id="KW-1185">Reference proteome</keyword>
<accession>A0A177TAS5</accession>
<evidence type="ECO:0008006" key="3">
    <source>
        <dbReference type="Google" id="ProtNLM"/>
    </source>
</evidence>
<dbReference type="Proteomes" id="UP000077521">
    <property type="component" value="Unassembled WGS sequence"/>
</dbReference>
<proteinExistence type="predicted"/>
<gene>
    <name evidence="1" type="ORF">A4X13_0g4776</name>
</gene>
<dbReference type="EMBL" id="LWDF02000329">
    <property type="protein sequence ID" value="KAE8250381.1"/>
    <property type="molecule type" value="Genomic_DNA"/>
</dbReference>
<reference evidence="1" key="1">
    <citation type="submission" date="2016-04" db="EMBL/GenBank/DDBJ databases">
        <authorList>
            <person name="Nguyen H.D."/>
            <person name="Samba Siva P."/>
            <person name="Cullis J."/>
            <person name="Levesque C.A."/>
            <person name="Hambleton S."/>
        </authorList>
    </citation>
    <scope>NUCLEOTIDE SEQUENCE</scope>
    <source>
        <strain evidence="1">DAOMC 236416</strain>
    </source>
</reference>